<dbReference type="GeneID" id="2900360"/>
<feature type="domain" description="WAC" evidence="7">
    <location>
        <begin position="23"/>
        <end position="134"/>
    </location>
</feature>
<evidence type="ECO:0000313" key="9">
    <source>
        <dbReference type="Proteomes" id="UP000000599"/>
    </source>
</evidence>
<keyword evidence="9" id="KW-1185">Reference proteome</keyword>
<dbReference type="PANTHER" id="PTHR32075:SF6">
    <property type="entry name" value="ISWI CHROMATIN-REMODELING COMPLEX SUBUNIT YPL216W-RELATED"/>
    <property type="match status" value="1"/>
</dbReference>
<dbReference type="GO" id="GO:0031509">
    <property type="term" value="P:subtelomeric heterochromatin formation"/>
    <property type="evidence" value="ECO:0007669"/>
    <property type="project" value="TreeGrafter"/>
</dbReference>
<evidence type="ECO:0000313" key="8">
    <source>
        <dbReference type="EMBL" id="CAG85925.2"/>
    </source>
</evidence>
<dbReference type="EMBL" id="CR382135">
    <property type="protein sequence ID" value="CAG85925.2"/>
    <property type="molecule type" value="Genomic_DNA"/>
</dbReference>
<evidence type="ECO:0000256" key="1">
    <source>
        <dbReference type="ARBA" id="ARBA00004123"/>
    </source>
</evidence>
<comment type="subcellular location">
    <subcellularLocation>
        <location evidence="1 4">Nucleus</location>
    </subcellularLocation>
</comment>
<accession>Q6BV90</accession>
<evidence type="ECO:0000256" key="4">
    <source>
        <dbReference type="PROSITE-ProRule" id="PRU00475"/>
    </source>
</evidence>
<evidence type="ECO:0000256" key="3">
    <source>
        <dbReference type="ARBA" id="ARBA00023242"/>
    </source>
</evidence>
<dbReference type="GO" id="GO:0005634">
    <property type="term" value="C:nucleus"/>
    <property type="evidence" value="ECO:0007669"/>
    <property type="project" value="UniProtKB-SubCell"/>
</dbReference>
<dbReference type="InParanoid" id="Q6BV90"/>
<feature type="compositionally biased region" description="Basic residues" evidence="6">
    <location>
        <begin position="1144"/>
        <end position="1161"/>
    </location>
</feature>
<keyword evidence="3 4" id="KW-0539">Nucleus</keyword>
<dbReference type="InterPro" id="IPR028941">
    <property type="entry name" value="WHIM2_dom"/>
</dbReference>
<dbReference type="eggNOG" id="KOG1245">
    <property type="taxonomic scope" value="Eukaryota"/>
</dbReference>
<evidence type="ECO:0000256" key="6">
    <source>
        <dbReference type="SAM" id="MobiDB-lite"/>
    </source>
</evidence>
<protein>
    <submittedName>
        <fullName evidence="8">DEHA2C04466p</fullName>
    </submittedName>
</protein>
<dbReference type="Proteomes" id="UP000000599">
    <property type="component" value="Chromosome C"/>
</dbReference>
<dbReference type="InterPro" id="IPR013136">
    <property type="entry name" value="WSTF_Acf1_Cbp146"/>
</dbReference>
<dbReference type="GO" id="GO:0000785">
    <property type="term" value="C:chromatin"/>
    <property type="evidence" value="ECO:0007669"/>
    <property type="project" value="UniProtKB-ARBA"/>
</dbReference>
<evidence type="ECO:0000259" key="7">
    <source>
        <dbReference type="PROSITE" id="PS51136"/>
    </source>
</evidence>
<feature type="region of interest" description="Disordered" evidence="6">
    <location>
        <begin position="265"/>
        <end position="303"/>
    </location>
</feature>
<reference evidence="8 9" key="1">
    <citation type="journal article" date="2004" name="Nature">
        <title>Genome evolution in yeasts.</title>
        <authorList>
            <consortium name="Genolevures"/>
            <person name="Dujon B."/>
            <person name="Sherman D."/>
            <person name="Fischer G."/>
            <person name="Durrens P."/>
            <person name="Casaregola S."/>
            <person name="Lafontaine I."/>
            <person name="de Montigny J."/>
            <person name="Marck C."/>
            <person name="Neuveglise C."/>
            <person name="Talla E."/>
            <person name="Goffard N."/>
            <person name="Frangeul L."/>
            <person name="Aigle M."/>
            <person name="Anthouard V."/>
            <person name="Babour A."/>
            <person name="Barbe V."/>
            <person name="Barnay S."/>
            <person name="Blanchin S."/>
            <person name="Beckerich J.M."/>
            <person name="Beyne E."/>
            <person name="Bleykasten C."/>
            <person name="Boisrame A."/>
            <person name="Boyer J."/>
            <person name="Cattolico L."/>
            <person name="Confanioleri F."/>
            <person name="de Daruvar A."/>
            <person name="Despons L."/>
            <person name="Fabre E."/>
            <person name="Fairhead C."/>
            <person name="Ferry-Dumazet H."/>
            <person name="Groppi A."/>
            <person name="Hantraye F."/>
            <person name="Hennequin C."/>
            <person name="Jauniaux N."/>
            <person name="Joyet P."/>
            <person name="Kachouri R."/>
            <person name="Kerrest A."/>
            <person name="Koszul R."/>
            <person name="Lemaire M."/>
            <person name="Lesur I."/>
            <person name="Ma L."/>
            <person name="Muller H."/>
            <person name="Nicaud J.M."/>
            <person name="Nikolski M."/>
            <person name="Oztas S."/>
            <person name="Ozier-Kalogeropoulos O."/>
            <person name="Pellenz S."/>
            <person name="Potier S."/>
            <person name="Richard G.F."/>
            <person name="Straub M.L."/>
            <person name="Suleau A."/>
            <person name="Swennene D."/>
            <person name="Tekaia F."/>
            <person name="Wesolowski-Louvel M."/>
            <person name="Westhof E."/>
            <person name="Wirth B."/>
            <person name="Zeniou-Meyer M."/>
            <person name="Zivanovic I."/>
            <person name="Bolotin-Fukuhara M."/>
            <person name="Thierry A."/>
            <person name="Bouchier C."/>
            <person name="Caudron B."/>
            <person name="Scarpelli C."/>
            <person name="Gaillardin C."/>
            <person name="Weissenbach J."/>
            <person name="Wincker P."/>
            <person name="Souciet J.L."/>
        </authorList>
    </citation>
    <scope>NUCLEOTIDE SEQUENCE [LARGE SCALE GENOMIC DNA]</scope>
    <source>
        <strain evidence="9">ATCC 36239 / CBS 767 / BCRC 21394 / JCM 1990 / NBRC 0083 / IGC 2968</strain>
    </source>
</reference>
<feature type="compositionally biased region" description="Acidic residues" evidence="6">
    <location>
        <begin position="555"/>
        <end position="586"/>
    </location>
</feature>
<feature type="compositionally biased region" description="Basic and acidic residues" evidence="6">
    <location>
        <begin position="504"/>
        <end position="515"/>
    </location>
</feature>
<dbReference type="OMA" id="FVEVHCA"/>
<feature type="region of interest" description="Disordered" evidence="6">
    <location>
        <begin position="734"/>
        <end position="765"/>
    </location>
</feature>
<dbReference type="Pfam" id="PF15612">
    <property type="entry name" value="WHIM1"/>
    <property type="match status" value="1"/>
</dbReference>
<dbReference type="InterPro" id="IPR018501">
    <property type="entry name" value="DDT_dom"/>
</dbReference>
<dbReference type="PROSITE" id="PS51136">
    <property type="entry name" value="WAC"/>
    <property type="match status" value="1"/>
</dbReference>
<dbReference type="Pfam" id="PF10537">
    <property type="entry name" value="WAC_Acf1_DNA_bd"/>
    <property type="match status" value="1"/>
</dbReference>
<dbReference type="GO" id="GO:0000781">
    <property type="term" value="C:chromosome, telomeric region"/>
    <property type="evidence" value="ECO:0007669"/>
    <property type="project" value="GOC"/>
</dbReference>
<dbReference type="STRING" id="284592.Q6BV90"/>
<dbReference type="AlphaFoldDB" id="Q6BV90"/>
<feature type="compositionally biased region" description="Acidic residues" evidence="6">
    <location>
        <begin position="874"/>
        <end position="885"/>
    </location>
</feature>
<feature type="region of interest" description="Disordered" evidence="6">
    <location>
        <begin position="535"/>
        <end position="586"/>
    </location>
</feature>
<dbReference type="PANTHER" id="PTHR32075">
    <property type="entry name" value="ISWI CHROMATIN-REMODELING COMPLEX SUBUNIT YPL216W-RELATED"/>
    <property type="match status" value="1"/>
</dbReference>
<dbReference type="VEuPathDB" id="FungiDB:DEHA2C04466g"/>
<feature type="region of interest" description="Disordered" evidence="6">
    <location>
        <begin position="1110"/>
        <end position="1161"/>
    </location>
</feature>
<dbReference type="OrthoDB" id="332390at2759"/>
<feature type="compositionally biased region" description="Basic and acidic residues" evidence="6">
    <location>
        <begin position="541"/>
        <end position="554"/>
    </location>
</feature>
<feature type="coiled-coil region" evidence="5">
    <location>
        <begin position="1173"/>
        <end position="1200"/>
    </location>
</feature>
<feature type="region of interest" description="Disordered" evidence="6">
    <location>
        <begin position="486"/>
        <end position="515"/>
    </location>
</feature>
<evidence type="ECO:0000256" key="2">
    <source>
        <dbReference type="ARBA" id="ARBA00023054"/>
    </source>
</evidence>
<evidence type="ECO:0000256" key="5">
    <source>
        <dbReference type="SAM" id="Coils"/>
    </source>
</evidence>
<dbReference type="Pfam" id="PF02791">
    <property type="entry name" value="DDT"/>
    <property type="match status" value="1"/>
</dbReference>
<dbReference type="InterPro" id="IPR028942">
    <property type="entry name" value="WHIM1_dom"/>
</dbReference>
<dbReference type="FunCoup" id="Q6BV90">
    <property type="interactions" value="318"/>
</dbReference>
<feature type="region of interest" description="Disordered" evidence="6">
    <location>
        <begin position="852"/>
        <end position="885"/>
    </location>
</feature>
<proteinExistence type="predicted"/>
<dbReference type="Pfam" id="PF15613">
    <property type="entry name" value="WSD"/>
    <property type="match status" value="1"/>
</dbReference>
<dbReference type="KEGG" id="dha:DEHA2C04466g"/>
<organism evidence="8 9">
    <name type="scientific">Debaryomyces hansenii (strain ATCC 36239 / CBS 767 / BCRC 21394 / JCM 1990 / NBRC 0083 / IGC 2968)</name>
    <name type="common">Yeast</name>
    <name type="synonym">Torulaspora hansenii</name>
    <dbReference type="NCBI Taxonomy" id="284592"/>
    <lineage>
        <taxon>Eukaryota</taxon>
        <taxon>Fungi</taxon>
        <taxon>Dikarya</taxon>
        <taxon>Ascomycota</taxon>
        <taxon>Saccharomycotina</taxon>
        <taxon>Pichiomycetes</taxon>
        <taxon>Debaryomycetaceae</taxon>
        <taxon>Debaryomyces</taxon>
    </lineage>
</organism>
<keyword evidence="2 5" id="KW-0175">Coiled coil</keyword>
<dbReference type="RefSeq" id="XP_457879.2">
    <property type="nucleotide sequence ID" value="XM_457879.1"/>
</dbReference>
<feature type="compositionally biased region" description="Basic residues" evidence="6">
    <location>
        <begin position="741"/>
        <end position="751"/>
    </location>
</feature>
<feature type="compositionally biased region" description="Acidic residues" evidence="6">
    <location>
        <begin position="858"/>
        <end position="867"/>
    </location>
</feature>
<dbReference type="HOGENOM" id="CLU_002631_1_1_1"/>
<feature type="coiled-coil region" evidence="5">
    <location>
        <begin position="800"/>
        <end position="834"/>
    </location>
</feature>
<gene>
    <name evidence="8" type="ordered locus">DEHA2C04466g</name>
</gene>
<feature type="compositionally biased region" description="Acidic residues" evidence="6">
    <location>
        <begin position="1120"/>
        <end position="1139"/>
    </location>
</feature>
<name>Q6BV90_DEBHA</name>
<sequence>MVLYKRKQVTFIRAPEVPSDLNTEVFHIAATKEWFLTYEDYLQRMDYYHRKKFVCEITGNSCLTFFQAIESETKEIHEVERNFPEALKEHILRFLQFNRITRLDQLVDKVYSVFKNDYFPGETIILKGSILNGQTESGTRQRGTIKEKIQYSNPSDGLLTKYLVVRANDQKQAIVINEKISRDRNHFTKWLIKAFIKLTMTRSHKVGAPWVVKNKFAKKYRINQKYPDDLKHFQSSTPSGDIMYEGDELPSAALEVPNGYRKLAKKPAASSSKNLKKKAALNSILDEPPPVMTQEDDIKKRIPPHHIPDVLSEVDEDAHKSSPQPAYPTSKKSAVSDLNLKFNLQYSKPIPEVLAVPENAKSWNNHLIQKHKEEQETDTKLDPEMEDEIKRLGVRSVKSIQDALETWVFLNVYHSVLKLDTFTFDDFIYAMGWTHDQFKRIGRCELLDEIWCAVLGAIVSNEVPKNKSLKLDSDVIYGLQITLPAEDSYINPPSKDDNENEIGLEERGSDTDIEENILKSEDDADNDESHESLEIINGSKDNAKVKSEQEVKLDDENDGDDEEEEEEEEEGNDENENEDELDEDEDREHNAYIVMNYRNIPWHERLRKRNFRDGNWQCILLGVLSLVEYVPAFKPAIDKVYRVLAPIDMPPTSSTVMNQFYNALDIDLKLQVLSILVSLLMNGTQVRNYIDECLDSSTVLRRNRLDNIRDYKVAYDLAQKLHVEIHEKLMNAKEEMENAKSKSKSKSKNKSKGKDSQTAVNTDAVKRRMPRLNLQTFEMTEQESKLAEDDKGFKDLCEQRKEALLSIEKYKQTKRQLEKQLNEIDCQRVKLLGKDRLYNRYWWFENNGLPTLHSNTNDVDDNDDDENTAANMNNDEDDDNDDDNAVLDETYLMGKLWVQGPSNEDLRIHFESNLEDIDKYHNLYLNYEQELENFYKCNNDQGEDNEDFKENNKEPFKQMNFNKLPLGFRSMSSEMFGLSFEPNQVTKLLPDSKEKDIVIDHLGGLTVSSLVNYLTPLQRKVLEENPDPLFSGSYWRFYDKPEQVTKLIGWLNPWGEREASLRKELLVVKEAIVQSMAARRKALSLDQQETKELELEHNIHQVTEKLKSLGKDIDSISNSNEDEAESEEVQEEEDEENEDELRVGRNKRSRNKVVPSKRQKTKSFADIIGSDNINELSKLYSDLLNELQEAKEEKELSRVLEWVNSKAIDKFDRSLYEGGDKSKARTKSNK</sequence>